<proteinExistence type="predicted"/>
<accession>A0A179IMR5</accession>
<evidence type="ECO:0000313" key="1">
    <source>
        <dbReference type="EMBL" id="OAR02891.1"/>
    </source>
</evidence>
<name>A0A179IMR5_CORDF</name>
<reference evidence="1 2" key="1">
    <citation type="submission" date="2016-03" db="EMBL/GenBank/DDBJ databases">
        <title>Fine-scale spatial genetic structure of a fungal parasite of coffee scale insects.</title>
        <authorList>
            <person name="Jackson D."/>
            <person name="Zemenick K.A."/>
            <person name="Malloure B."/>
            <person name="Quandt C.A."/>
            <person name="James T.Y."/>
        </authorList>
    </citation>
    <scope>NUCLEOTIDE SEQUENCE [LARGE SCALE GENOMIC DNA]</scope>
    <source>
        <strain evidence="1 2">UM487</strain>
    </source>
</reference>
<dbReference type="Proteomes" id="UP000243081">
    <property type="component" value="Unassembled WGS sequence"/>
</dbReference>
<dbReference type="AlphaFoldDB" id="A0A179IMR5"/>
<comment type="caution">
    <text evidence="1">The sequence shown here is derived from an EMBL/GenBank/DDBJ whole genome shotgun (WGS) entry which is preliminary data.</text>
</comment>
<dbReference type="Pfam" id="PF20246">
    <property type="entry name" value="DUF6601"/>
    <property type="match status" value="1"/>
</dbReference>
<protein>
    <submittedName>
        <fullName evidence="1">Uncharacterized protein</fullName>
    </submittedName>
</protein>
<dbReference type="EMBL" id="LUKN01000456">
    <property type="protein sequence ID" value="OAR02891.1"/>
    <property type="molecule type" value="Genomic_DNA"/>
</dbReference>
<keyword evidence="2" id="KW-1185">Reference proteome</keyword>
<organism evidence="1 2">
    <name type="scientific">Cordyceps confragosa</name>
    <name type="common">Lecanicillium lecanii</name>
    <dbReference type="NCBI Taxonomy" id="2714763"/>
    <lineage>
        <taxon>Eukaryota</taxon>
        <taxon>Fungi</taxon>
        <taxon>Dikarya</taxon>
        <taxon>Ascomycota</taxon>
        <taxon>Pezizomycotina</taxon>
        <taxon>Sordariomycetes</taxon>
        <taxon>Hypocreomycetidae</taxon>
        <taxon>Hypocreales</taxon>
        <taxon>Cordycipitaceae</taxon>
        <taxon>Akanthomyces</taxon>
    </lineage>
</organism>
<gene>
    <name evidence="1" type="ORF">LLEC1_07536</name>
</gene>
<sequence>MEQMDLHLVWTEEPEFWDAYFVCAHGCICSTDASDLKTIQQVQYGRQGLRQRALGFLDWYTALLSHKSDFRIA</sequence>
<dbReference type="InterPro" id="IPR046536">
    <property type="entry name" value="DUF6601"/>
</dbReference>
<evidence type="ECO:0000313" key="2">
    <source>
        <dbReference type="Proteomes" id="UP000243081"/>
    </source>
</evidence>